<name>A0A0U5AUI6_9BACL</name>
<feature type="domain" description="Solute-binding protein family 3/N-terminal" evidence="1">
    <location>
        <begin position="40"/>
        <end position="103"/>
    </location>
</feature>
<dbReference type="InterPro" id="IPR001638">
    <property type="entry name" value="Solute-binding_3/MltF_N"/>
</dbReference>
<dbReference type="EMBL" id="AP017312">
    <property type="protein sequence ID" value="BAU27393.1"/>
    <property type="molecule type" value="Genomic_DNA"/>
</dbReference>
<evidence type="ECO:0000259" key="1">
    <source>
        <dbReference type="Pfam" id="PF00497"/>
    </source>
</evidence>
<dbReference type="SUPFAM" id="SSF53850">
    <property type="entry name" value="Periplasmic binding protein-like II"/>
    <property type="match status" value="1"/>
</dbReference>
<gene>
    <name evidence="2" type="ORF">CB4_01567</name>
</gene>
<dbReference type="Pfam" id="PF00497">
    <property type="entry name" value="SBP_bac_3"/>
    <property type="match status" value="1"/>
</dbReference>
<evidence type="ECO:0000313" key="2">
    <source>
        <dbReference type="EMBL" id="BAU27393.1"/>
    </source>
</evidence>
<sequence length="120" mass="13618">MQMYIRFICLCFFLLFLSIVPLSAASAEPTPASLAPKTFKIAADNHVTFQYVPMNLNEAERELRAGHIDAIAGLSYSTEKSKRFDFSDSYFTMSDALIVPIAQKNAIQTAEELHYPRRRH</sequence>
<dbReference type="OrthoDB" id="9774451at2"/>
<keyword evidence="3" id="KW-1185">Reference proteome</keyword>
<reference evidence="2 3" key="1">
    <citation type="submission" date="2015-12" db="EMBL/GenBank/DDBJ databases">
        <title>Genome sequence of Aneurinibacillus soli.</title>
        <authorList>
            <person name="Lee J.S."/>
            <person name="Lee K.C."/>
            <person name="Kim K.K."/>
            <person name="Lee B.W."/>
        </authorList>
    </citation>
    <scope>NUCLEOTIDE SEQUENCE [LARGE SCALE GENOMIC DNA]</scope>
    <source>
        <strain evidence="2 3">CB4</strain>
    </source>
</reference>
<proteinExistence type="predicted"/>
<dbReference type="AlphaFoldDB" id="A0A0U5AUI6"/>
<organism evidence="2 3">
    <name type="scientific">Aneurinibacillus soli</name>
    <dbReference type="NCBI Taxonomy" id="1500254"/>
    <lineage>
        <taxon>Bacteria</taxon>
        <taxon>Bacillati</taxon>
        <taxon>Bacillota</taxon>
        <taxon>Bacilli</taxon>
        <taxon>Bacillales</taxon>
        <taxon>Paenibacillaceae</taxon>
        <taxon>Aneurinibacillus group</taxon>
        <taxon>Aneurinibacillus</taxon>
    </lineage>
</organism>
<dbReference type="Gene3D" id="3.40.190.10">
    <property type="entry name" value="Periplasmic binding protein-like II"/>
    <property type="match status" value="1"/>
</dbReference>
<protein>
    <submittedName>
        <fullName evidence="2">Bacterial extracellular solute-binding proteins, family 3</fullName>
    </submittedName>
</protein>
<dbReference type="Proteomes" id="UP000217696">
    <property type="component" value="Chromosome"/>
</dbReference>
<evidence type="ECO:0000313" key="3">
    <source>
        <dbReference type="Proteomes" id="UP000217696"/>
    </source>
</evidence>
<accession>A0A0U5AUI6</accession>
<dbReference type="KEGG" id="asoc:CB4_01567"/>